<name>A0A8J3ZMQ6_9ACTN</name>
<evidence type="ECO:0000313" key="3">
    <source>
        <dbReference type="EMBL" id="GIJ66629.1"/>
    </source>
</evidence>
<keyword evidence="2" id="KW-0732">Signal</keyword>
<feature type="signal peptide" evidence="2">
    <location>
        <begin position="1"/>
        <end position="15"/>
    </location>
</feature>
<dbReference type="Proteomes" id="UP000635606">
    <property type="component" value="Unassembled WGS sequence"/>
</dbReference>
<evidence type="ECO:0000313" key="4">
    <source>
        <dbReference type="Proteomes" id="UP000635606"/>
    </source>
</evidence>
<keyword evidence="4" id="KW-1185">Reference proteome</keyword>
<sequence>MAVLAALMAVSMVGAAGCTKRKSKSGRSSSGAADTRTDPTGRSSPSPAASDPAGATCADTLASVNAATRLTWTFDDDKAASRDKDRAQAGPRHCYFETPAAGSVPEVNMDVTFYRIDRRVDRTPDDVRRRAAEYVKCTEPLASPPSGVTLAVQCLEKQNSTLFNVNTLYSGPTGYVLVWVSMKRSTTALHTRARELGRQTVGATYGLI</sequence>
<dbReference type="AlphaFoldDB" id="A0A8J3ZMQ6"/>
<evidence type="ECO:0000256" key="1">
    <source>
        <dbReference type="SAM" id="MobiDB-lite"/>
    </source>
</evidence>
<evidence type="ECO:0000256" key="2">
    <source>
        <dbReference type="SAM" id="SignalP"/>
    </source>
</evidence>
<reference evidence="3" key="1">
    <citation type="submission" date="2021-01" db="EMBL/GenBank/DDBJ databases">
        <title>Whole genome shotgun sequence of Virgisporangium ochraceum NBRC 16418.</title>
        <authorList>
            <person name="Komaki H."/>
            <person name="Tamura T."/>
        </authorList>
    </citation>
    <scope>NUCLEOTIDE SEQUENCE</scope>
    <source>
        <strain evidence="3">NBRC 16418</strain>
    </source>
</reference>
<proteinExistence type="predicted"/>
<comment type="caution">
    <text evidence="3">The sequence shown here is derived from an EMBL/GenBank/DDBJ whole genome shotgun (WGS) entry which is preliminary data.</text>
</comment>
<protein>
    <recommendedName>
        <fullName evidence="5">Lipoprotein</fullName>
    </recommendedName>
</protein>
<feature type="chain" id="PRO_5035285832" description="Lipoprotein" evidence="2">
    <location>
        <begin position="16"/>
        <end position="208"/>
    </location>
</feature>
<feature type="region of interest" description="Disordered" evidence="1">
    <location>
        <begin position="18"/>
        <end position="55"/>
    </location>
</feature>
<dbReference type="EMBL" id="BOPH01000020">
    <property type="protein sequence ID" value="GIJ66629.1"/>
    <property type="molecule type" value="Genomic_DNA"/>
</dbReference>
<feature type="compositionally biased region" description="Low complexity" evidence="1">
    <location>
        <begin position="43"/>
        <end position="55"/>
    </location>
</feature>
<gene>
    <name evidence="3" type="ORF">Voc01_015460</name>
</gene>
<organism evidence="3 4">
    <name type="scientific">Virgisporangium ochraceum</name>
    <dbReference type="NCBI Taxonomy" id="65505"/>
    <lineage>
        <taxon>Bacteria</taxon>
        <taxon>Bacillati</taxon>
        <taxon>Actinomycetota</taxon>
        <taxon>Actinomycetes</taxon>
        <taxon>Micromonosporales</taxon>
        <taxon>Micromonosporaceae</taxon>
        <taxon>Virgisporangium</taxon>
    </lineage>
</organism>
<evidence type="ECO:0008006" key="5">
    <source>
        <dbReference type="Google" id="ProtNLM"/>
    </source>
</evidence>
<accession>A0A8J3ZMQ6</accession>